<dbReference type="GO" id="GO:0009231">
    <property type="term" value="P:riboflavin biosynthetic process"/>
    <property type="evidence" value="ECO:0007669"/>
    <property type="project" value="InterPro"/>
</dbReference>
<accession>A0A1W1XLH9</accession>
<gene>
    <name evidence="2" type="ORF">SAMN02745857_01977</name>
</gene>
<dbReference type="InterPro" id="IPR024072">
    <property type="entry name" value="DHFR-like_dom_sf"/>
</dbReference>
<feature type="domain" description="Bacterial bifunctional deaminase-reductase C-terminal" evidence="1">
    <location>
        <begin position="85"/>
        <end position="165"/>
    </location>
</feature>
<dbReference type="Proteomes" id="UP000192761">
    <property type="component" value="Unassembled WGS sequence"/>
</dbReference>
<evidence type="ECO:0000313" key="3">
    <source>
        <dbReference type="Proteomes" id="UP000192761"/>
    </source>
</evidence>
<dbReference type="RefSeq" id="WP_084090636.1">
    <property type="nucleotide sequence ID" value="NZ_FWXD01000010.1"/>
</dbReference>
<evidence type="ECO:0000313" key="2">
    <source>
        <dbReference type="EMBL" id="SMC24830.1"/>
    </source>
</evidence>
<reference evidence="2 3" key="1">
    <citation type="submission" date="2017-04" db="EMBL/GenBank/DDBJ databases">
        <authorList>
            <person name="Afonso C.L."/>
            <person name="Miller P.J."/>
            <person name="Scott M.A."/>
            <person name="Spackman E."/>
            <person name="Goraichik I."/>
            <person name="Dimitrov K.M."/>
            <person name="Suarez D.L."/>
            <person name="Swayne D.E."/>
        </authorList>
    </citation>
    <scope>NUCLEOTIDE SEQUENCE [LARGE SCALE GENOMIC DNA]</scope>
    <source>
        <strain evidence="2 3">DSM 23236</strain>
    </source>
</reference>
<dbReference type="EMBL" id="FWXD01000010">
    <property type="protein sequence ID" value="SMC24830.1"/>
    <property type="molecule type" value="Genomic_DNA"/>
</dbReference>
<dbReference type="AlphaFoldDB" id="A0A1W1XLH9"/>
<dbReference type="Pfam" id="PF01872">
    <property type="entry name" value="RibD_C"/>
    <property type="match status" value="1"/>
</dbReference>
<dbReference type="InterPro" id="IPR050765">
    <property type="entry name" value="Riboflavin_Biosynth_HTPR"/>
</dbReference>
<organism evidence="2 3">
    <name type="scientific">Andreprevotia lacus DSM 23236</name>
    <dbReference type="NCBI Taxonomy" id="1121001"/>
    <lineage>
        <taxon>Bacteria</taxon>
        <taxon>Pseudomonadati</taxon>
        <taxon>Pseudomonadota</taxon>
        <taxon>Betaproteobacteria</taxon>
        <taxon>Neisseriales</taxon>
        <taxon>Chitinibacteraceae</taxon>
        <taxon>Andreprevotia</taxon>
    </lineage>
</organism>
<dbReference type="PANTHER" id="PTHR38011:SF11">
    <property type="entry name" value="2,5-DIAMINO-6-RIBOSYLAMINO-4(3H)-PYRIMIDINONE 5'-PHOSPHATE REDUCTASE"/>
    <property type="match status" value="1"/>
</dbReference>
<proteinExistence type="predicted"/>
<dbReference type="GO" id="GO:0008703">
    <property type="term" value="F:5-amino-6-(5-phosphoribosylamino)uracil reductase activity"/>
    <property type="evidence" value="ECO:0007669"/>
    <property type="project" value="InterPro"/>
</dbReference>
<evidence type="ECO:0000259" key="1">
    <source>
        <dbReference type="Pfam" id="PF01872"/>
    </source>
</evidence>
<dbReference type="PANTHER" id="PTHR38011">
    <property type="entry name" value="DIHYDROFOLATE REDUCTASE FAMILY PROTEIN (AFU_ORTHOLOGUE AFUA_8G06820)"/>
    <property type="match status" value="1"/>
</dbReference>
<dbReference type="STRING" id="1121001.SAMN02745857_01977"/>
<dbReference type="OrthoDB" id="2313602at2"/>
<dbReference type="InterPro" id="IPR002734">
    <property type="entry name" value="RibDG_C"/>
</dbReference>
<name>A0A1W1XLH9_9NEIS</name>
<protein>
    <submittedName>
        <fullName evidence="2">Dihydrofolate reductase</fullName>
    </submittedName>
</protein>
<dbReference type="Gene3D" id="3.40.430.10">
    <property type="entry name" value="Dihydrofolate Reductase, subunit A"/>
    <property type="match status" value="1"/>
</dbReference>
<dbReference type="SUPFAM" id="SSF53597">
    <property type="entry name" value="Dihydrofolate reductase-like"/>
    <property type="match status" value="1"/>
</dbReference>
<keyword evidence="3" id="KW-1185">Reference proteome</keyword>
<sequence length="172" mass="18750">MLVSLYIATSIDGHIAGRDGGLDWLPAIPLEGEDYGYAAYYASIDALVMGRSTYTQVCGMGDWPYAGKQTHVYTHGQLQTGRDDVACTDLPPAQLLARLQAAGHRKVWLMGGANTVRQWLEDGLVDEIILTLVPVVLGEGVPLFSGVPFSRWQLASSRQFADGLVQLHYLKS</sequence>